<reference evidence="2 3" key="1">
    <citation type="journal article" date="2018" name="Nat. Biotechnol.">
        <title>A standardized bacterial taxonomy based on genome phylogeny substantially revises the tree of life.</title>
        <authorList>
            <person name="Parks D.H."/>
            <person name="Chuvochina M."/>
            <person name="Waite D.W."/>
            <person name="Rinke C."/>
            <person name="Skarshewski A."/>
            <person name="Chaumeil P.A."/>
            <person name="Hugenholtz P."/>
        </authorList>
    </citation>
    <scope>NUCLEOTIDE SEQUENCE [LARGE SCALE GENOMIC DNA]</scope>
    <source>
        <strain evidence="2">UBA10948</strain>
    </source>
</reference>
<evidence type="ECO:0000313" key="2">
    <source>
        <dbReference type="EMBL" id="HBK53261.1"/>
    </source>
</evidence>
<sequence length="116" mass="13470">MPRKAIKYDESGVALYHCVDENEGFNEAAQAIFELVMDAQNKFPGKKRHLYLDIEEHRNGAGGFDNEMFELQKDFVLGFLLQFVTEVNTPLYHAKNDNHQNNDVPQELHIQDQYLN</sequence>
<feature type="region of interest" description="Disordered" evidence="1">
    <location>
        <begin position="95"/>
        <end position="116"/>
    </location>
</feature>
<protein>
    <submittedName>
        <fullName evidence="2">Uncharacterized protein</fullName>
    </submittedName>
</protein>
<name>A0A354YX21_9FIRM</name>
<accession>A0A354YX21</accession>
<evidence type="ECO:0000313" key="3">
    <source>
        <dbReference type="Proteomes" id="UP000263273"/>
    </source>
</evidence>
<evidence type="ECO:0000256" key="1">
    <source>
        <dbReference type="SAM" id="MobiDB-lite"/>
    </source>
</evidence>
<dbReference type="EMBL" id="DNZF01000107">
    <property type="protein sequence ID" value="HBK53261.1"/>
    <property type="molecule type" value="Genomic_DNA"/>
</dbReference>
<dbReference type="Proteomes" id="UP000263273">
    <property type="component" value="Unassembled WGS sequence"/>
</dbReference>
<comment type="caution">
    <text evidence="2">The sequence shown here is derived from an EMBL/GenBank/DDBJ whole genome shotgun (WGS) entry which is preliminary data.</text>
</comment>
<gene>
    <name evidence="2" type="ORF">DDZ44_04920</name>
</gene>
<dbReference type="AlphaFoldDB" id="A0A354YX21"/>
<proteinExistence type="predicted"/>
<organism evidence="2 3">
    <name type="scientific">Syntrophomonas wolfei</name>
    <dbReference type="NCBI Taxonomy" id="863"/>
    <lineage>
        <taxon>Bacteria</taxon>
        <taxon>Bacillati</taxon>
        <taxon>Bacillota</taxon>
        <taxon>Clostridia</taxon>
        <taxon>Eubacteriales</taxon>
        <taxon>Syntrophomonadaceae</taxon>
        <taxon>Syntrophomonas</taxon>
    </lineage>
</organism>